<dbReference type="RefSeq" id="XP_009546496.1">
    <property type="nucleotide sequence ID" value="XM_009548201.1"/>
</dbReference>
<proteinExistence type="predicted"/>
<protein>
    <submittedName>
        <fullName evidence="2">Uncharacterized protein</fullName>
    </submittedName>
</protein>
<keyword evidence="3" id="KW-1185">Reference proteome</keyword>
<accession>W4K973</accession>
<sequence length="99" mass="11278">MIFPCLKEGFARLTLELRPRSHSSRFRPTLRDQCHARPNPKRSSGLFGRLRMTGARRRAPRRSEHRTLSNAFGFSLNPWPCCTLAIVRLGRPCDASQGS</sequence>
<gene>
    <name evidence="2" type="ORF">HETIRDRAFT_434290</name>
</gene>
<dbReference type="InParanoid" id="W4K973"/>
<dbReference type="GeneID" id="20674738"/>
<dbReference type="HOGENOM" id="CLU_2489359_0_0_1"/>
<name>W4K973_HETIT</name>
<evidence type="ECO:0000256" key="1">
    <source>
        <dbReference type="SAM" id="MobiDB-lite"/>
    </source>
</evidence>
<evidence type="ECO:0000313" key="2">
    <source>
        <dbReference type="EMBL" id="ETW81905.1"/>
    </source>
</evidence>
<dbReference type="AlphaFoldDB" id="W4K973"/>
<organism evidence="2 3">
    <name type="scientific">Heterobasidion irregulare (strain TC 32-1)</name>
    <dbReference type="NCBI Taxonomy" id="747525"/>
    <lineage>
        <taxon>Eukaryota</taxon>
        <taxon>Fungi</taxon>
        <taxon>Dikarya</taxon>
        <taxon>Basidiomycota</taxon>
        <taxon>Agaricomycotina</taxon>
        <taxon>Agaricomycetes</taxon>
        <taxon>Russulales</taxon>
        <taxon>Bondarzewiaceae</taxon>
        <taxon>Heterobasidion</taxon>
        <taxon>Heterobasidion annosum species complex</taxon>
    </lineage>
</organism>
<dbReference type="Proteomes" id="UP000030671">
    <property type="component" value="Unassembled WGS sequence"/>
</dbReference>
<dbReference type="KEGG" id="hir:HETIRDRAFT_434290"/>
<evidence type="ECO:0000313" key="3">
    <source>
        <dbReference type="Proteomes" id="UP000030671"/>
    </source>
</evidence>
<reference evidence="2 3" key="1">
    <citation type="journal article" date="2012" name="New Phytol.">
        <title>Insight into trade-off between wood decay and parasitism from the genome of a fungal forest pathogen.</title>
        <authorList>
            <person name="Olson A."/>
            <person name="Aerts A."/>
            <person name="Asiegbu F."/>
            <person name="Belbahri L."/>
            <person name="Bouzid O."/>
            <person name="Broberg A."/>
            <person name="Canback B."/>
            <person name="Coutinho P.M."/>
            <person name="Cullen D."/>
            <person name="Dalman K."/>
            <person name="Deflorio G."/>
            <person name="van Diepen L.T."/>
            <person name="Dunand C."/>
            <person name="Duplessis S."/>
            <person name="Durling M."/>
            <person name="Gonthier P."/>
            <person name="Grimwood J."/>
            <person name="Fossdal C.G."/>
            <person name="Hansson D."/>
            <person name="Henrissat B."/>
            <person name="Hietala A."/>
            <person name="Himmelstrand K."/>
            <person name="Hoffmeister D."/>
            <person name="Hogberg N."/>
            <person name="James T.Y."/>
            <person name="Karlsson M."/>
            <person name="Kohler A."/>
            <person name="Kues U."/>
            <person name="Lee Y.H."/>
            <person name="Lin Y.C."/>
            <person name="Lind M."/>
            <person name="Lindquist E."/>
            <person name="Lombard V."/>
            <person name="Lucas S."/>
            <person name="Lunden K."/>
            <person name="Morin E."/>
            <person name="Murat C."/>
            <person name="Park J."/>
            <person name="Raffaello T."/>
            <person name="Rouze P."/>
            <person name="Salamov A."/>
            <person name="Schmutz J."/>
            <person name="Solheim H."/>
            <person name="Stahlberg J."/>
            <person name="Velez H."/>
            <person name="de Vries R.P."/>
            <person name="Wiebenga A."/>
            <person name="Woodward S."/>
            <person name="Yakovlev I."/>
            <person name="Garbelotto M."/>
            <person name="Martin F."/>
            <person name="Grigoriev I.V."/>
            <person name="Stenlid J."/>
        </authorList>
    </citation>
    <scope>NUCLEOTIDE SEQUENCE [LARGE SCALE GENOMIC DNA]</scope>
    <source>
        <strain evidence="2 3">TC 32-1</strain>
    </source>
</reference>
<dbReference type="EMBL" id="KI925458">
    <property type="protein sequence ID" value="ETW81905.1"/>
    <property type="molecule type" value="Genomic_DNA"/>
</dbReference>
<feature type="region of interest" description="Disordered" evidence="1">
    <location>
        <begin position="22"/>
        <end position="64"/>
    </location>
</feature>